<gene>
    <name evidence="2" type="ORF">Tci_029232</name>
</gene>
<evidence type="ECO:0000256" key="1">
    <source>
        <dbReference type="SAM" id="Coils"/>
    </source>
</evidence>
<dbReference type="AlphaFoldDB" id="A0A6L2LAS4"/>
<reference evidence="2" key="1">
    <citation type="journal article" date="2019" name="Sci. Rep.">
        <title>Draft genome of Tanacetum cinerariifolium, the natural source of mosquito coil.</title>
        <authorList>
            <person name="Yamashiro T."/>
            <person name="Shiraishi A."/>
            <person name="Satake H."/>
            <person name="Nakayama K."/>
        </authorList>
    </citation>
    <scope>NUCLEOTIDE SEQUENCE</scope>
</reference>
<comment type="caution">
    <text evidence="2">The sequence shown here is derived from an EMBL/GenBank/DDBJ whole genome shotgun (WGS) entry which is preliminary data.</text>
</comment>
<organism evidence="2">
    <name type="scientific">Tanacetum cinerariifolium</name>
    <name type="common">Dalmatian daisy</name>
    <name type="synonym">Chrysanthemum cinerariifolium</name>
    <dbReference type="NCBI Taxonomy" id="118510"/>
    <lineage>
        <taxon>Eukaryota</taxon>
        <taxon>Viridiplantae</taxon>
        <taxon>Streptophyta</taxon>
        <taxon>Embryophyta</taxon>
        <taxon>Tracheophyta</taxon>
        <taxon>Spermatophyta</taxon>
        <taxon>Magnoliopsida</taxon>
        <taxon>eudicotyledons</taxon>
        <taxon>Gunneridae</taxon>
        <taxon>Pentapetalae</taxon>
        <taxon>asterids</taxon>
        <taxon>campanulids</taxon>
        <taxon>Asterales</taxon>
        <taxon>Asteraceae</taxon>
        <taxon>Asteroideae</taxon>
        <taxon>Anthemideae</taxon>
        <taxon>Anthemidinae</taxon>
        <taxon>Tanacetum</taxon>
    </lineage>
</organism>
<feature type="coiled-coil region" evidence="1">
    <location>
        <begin position="143"/>
        <end position="170"/>
    </location>
</feature>
<evidence type="ECO:0000313" key="2">
    <source>
        <dbReference type="EMBL" id="GEU57254.1"/>
    </source>
</evidence>
<keyword evidence="1" id="KW-0175">Coiled coil</keyword>
<sequence>MAKVNTVNGETHIQALVDKKKVIITETSVRSVLHLEDAEDEHVTTTSNDPLSGEDRLKLTELMELYTQLQSRGRKDQDMFDTSIFDDEEVVAEKEVSTDEVVPTFDEVVTTDDYDLAARLQEEERGELTIEEKSSEKAKEGSFKRAADNLKQEDAKRQRTKEENESAELKRCLEIIHEDDDDVIIKTIPLLLGLNNVLISFILMLFSFKVDAVEDFKEYMLRDYYCWLKTYCCWYKLKLLDKAACSRLRLLEKNAAADEKMKKLL</sequence>
<name>A0A6L2LAS4_TANCI</name>
<proteinExistence type="predicted"/>
<dbReference type="EMBL" id="BKCJ010003799">
    <property type="protein sequence ID" value="GEU57254.1"/>
    <property type="molecule type" value="Genomic_DNA"/>
</dbReference>
<protein>
    <submittedName>
        <fullName evidence="2">Uncharacterized protein</fullName>
    </submittedName>
</protein>
<accession>A0A6L2LAS4</accession>